<dbReference type="EMBL" id="CAJVPS010050753">
    <property type="protein sequence ID" value="CAG8768356.1"/>
    <property type="molecule type" value="Genomic_DNA"/>
</dbReference>
<name>A0A9N9NX08_9GLOM</name>
<organism evidence="1 2">
    <name type="scientific">Ambispora leptoticha</name>
    <dbReference type="NCBI Taxonomy" id="144679"/>
    <lineage>
        <taxon>Eukaryota</taxon>
        <taxon>Fungi</taxon>
        <taxon>Fungi incertae sedis</taxon>
        <taxon>Mucoromycota</taxon>
        <taxon>Glomeromycotina</taxon>
        <taxon>Glomeromycetes</taxon>
        <taxon>Archaeosporales</taxon>
        <taxon>Ambisporaceae</taxon>
        <taxon>Ambispora</taxon>
    </lineage>
</organism>
<protein>
    <submittedName>
        <fullName evidence="1">4464_t:CDS:1</fullName>
    </submittedName>
</protein>
<dbReference type="OrthoDB" id="2484323at2759"/>
<evidence type="ECO:0000313" key="2">
    <source>
        <dbReference type="Proteomes" id="UP000789508"/>
    </source>
</evidence>
<keyword evidence="2" id="KW-1185">Reference proteome</keyword>
<proteinExistence type="predicted"/>
<evidence type="ECO:0000313" key="1">
    <source>
        <dbReference type="EMBL" id="CAG8768356.1"/>
    </source>
</evidence>
<feature type="non-terminal residue" evidence="1">
    <location>
        <position position="101"/>
    </location>
</feature>
<comment type="caution">
    <text evidence="1">The sequence shown here is derived from an EMBL/GenBank/DDBJ whole genome shotgun (WGS) entry which is preliminary data.</text>
</comment>
<dbReference type="AlphaFoldDB" id="A0A9N9NX08"/>
<accession>A0A9N9NX08</accession>
<sequence>PLTKLWGNNNTDHLVDVERDLCMVNGMLKELLDEENFGGSYIDVKRNKVIIRTLNITILNNILNSDRRAIPLLPHKGVIYPLRARNSLSTLRNILAEIMLK</sequence>
<dbReference type="Proteomes" id="UP000789508">
    <property type="component" value="Unassembled WGS sequence"/>
</dbReference>
<reference evidence="1" key="1">
    <citation type="submission" date="2021-06" db="EMBL/GenBank/DDBJ databases">
        <authorList>
            <person name="Kallberg Y."/>
            <person name="Tangrot J."/>
            <person name="Rosling A."/>
        </authorList>
    </citation>
    <scope>NUCLEOTIDE SEQUENCE</scope>
    <source>
        <strain evidence="1">FL130A</strain>
    </source>
</reference>
<feature type="non-terminal residue" evidence="1">
    <location>
        <position position="1"/>
    </location>
</feature>
<gene>
    <name evidence="1" type="ORF">ALEPTO_LOCUS14003</name>
</gene>